<reference evidence="1 2" key="1">
    <citation type="submission" date="2017-12" db="EMBL/GenBank/DDBJ databases">
        <title>Genomes of bacteria within cyanobacterial aggregates.</title>
        <authorList>
            <person name="Cai H."/>
        </authorList>
    </citation>
    <scope>NUCLEOTIDE SEQUENCE [LARGE SCALE GENOMIC DNA]</scope>
    <source>
        <strain evidence="1 2">TH16</strain>
    </source>
</reference>
<organism evidence="1 2">
    <name type="scientific">Niveispirillum cyanobacteriorum</name>
    <dbReference type="NCBI Taxonomy" id="1612173"/>
    <lineage>
        <taxon>Bacteria</taxon>
        <taxon>Pseudomonadati</taxon>
        <taxon>Pseudomonadota</taxon>
        <taxon>Alphaproteobacteria</taxon>
        <taxon>Rhodospirillales</taxon>
        <taxon>Azospirillaceae</taxon>
        <taxon>Niveispirillum</taxon>
    </lineage>
</organism>
<evidence type="ECO:0000313" key="1">
    <source>
        <dbReference type="EMBL" id="AUN32521.1"/>
    </source>
</evidence>
<dbReference type="KEGG" id="ncb:C0V82_19390"/>
<gene>
    <name evidence="1" type="ORF">C0V82_19390</name>
</gene>
<accession>A0A2K9NHG9</accession>
<dbReference type="EMBL" id="CP025612">
    <property type="protein sequence ID" value="AUN32521.1"/>
    <property type="molecule type" value="Genomic_DNA"/>
</dbReference>
<proteinExistence type="predicted"/>
<name>A0A2K9NHG9_9PROT</name>
<evidence type="ECO:0000313" key="2">
    <source>
        <dbReference type="Proteomes" id="UP000234752"/>
    </source>
</evidence>
<sequence length="510" mass="54237">MIALTPGSMPWLLRHELRLAFRTKKTGPWAWAVLIVGILFMHGIGFLSAFGFGKMKLEPENVQMVFGGIGLFSMAIMLSVSMQLTVNSIYTRGDMDLLLSSPLRPGAILPIRLLAIALAVMGTTLAMAACFMNPSAIMISARWLIGYVTLPALCLLTVTVSFLIVLGLVKMIGARRARTVAQVLGGIIGIGAALAAQIPNMNNAADQATKTKSFQAMASMADNPAMAPIRWFGAAITGETGPFLLLALLSFGGFLLVTTLLGPAFVRSVNAAAGTDLTARRKGGNDTRPLSMHLRGVTGSILWKEWRLILRDPSLLTQVASILLVAAPIVLPSMGKSISTASGEVMAVGWMGVVPVAGLLAGALVWLAFAGEDAPDLLGTAPVSARRMLRDRLLAAAVPSLIIATAVSLYVITQTPWSGLILWLVCLLSISLYLLMDMRQGPVLGGRKAFQKRYQSNMIALFGEMLLGFALFGLGWLTLKFLAPFWAIPLLLAANAGALAGLLLQRRGEG</sequence>
<dbReference type="RefSeq" id="WP_102114056.1">
    <property type="nucleotide sequence ID" value="NZ_BMGN01000007.1"/>
</dbReference>
<dbReference type="AlphaFoldDB" id="A0A2K9NHG9"/>
<dbReference type="Proteomes" id="UP000234752">
    <property type="component" value="Chromosome eg_2"/>
</dbReference>
<keyword evidence="2" id="KW-1185">Reference proteome</keyword>
<protein>
    <submittedName>
        <fullName evidence="1">Uncharacterized protein</fullName>
    </submittedName>
</protein>
<dbReference type="OrthoDB" id="7339241at2"/>